<proteinExistence type="predicted"/>
<dbReference type="KEGG" id="nde:NIDE3492"/>
<evidence type="ECO:0008006" key="3">
    <source>
        <dbReference type="Google" id="ProtNLM"/>
    </source>
</evidence>
<dbReference type="Proteomes" id="UP000001660">
    <property type="component" value="Chromosome"/>
</dbReference>
<dbReference type="STRING" id="330214.NIDE3492"/>
<dbReference type="HOGENOM" id="CLU_2367645_0_0_0"/>
<evidence type="ECO:0000313" key="2">
    <source>
        <dbReference type="Proteomes" id="UP000001660"/>
    </source>
</evidence>
<name>D8PIU0_9BACT</name>
<keyword evidence="2" id="KW-1185">Reference proteome</keyword>
<evidence type="ECO:0000313" key="1">
    <source>
        <dbReference type="EMBL" id="CBK43177.1"/>
    </source>
</evidence>
<organism evidence="1 2">
    <name type="scientific">Nitrospira defluvii</name>
    <dbReference type="NCBI Taxonomy" id="330214"/>
    <lineage>
        <taxon>Bacteria</taxon>
        <taxon>Pseudomonadati</taxon>
        <taxon>Nitrospirota</taxon>
        <taxon>Nitrospiria</taxon>
        <taxon>Nitrospirales</taxon>
        <taxon>Nitrospiraceae</taxon>
        <taxon>Nitrospira</taxon>
    </lineage>
</organism>
<accession>D8PIU0</accession>
<protein>
    <recommendedName>
        <fullName evidence="3">STAS domain-containing protein</fullName>
    </recommendedName>
</protein>
<dbReference type="AlphaFoldDB" id="D8PIU0"/>
<dbReference type="OrthoDB" id="123429at2"/>
<reference evidence="1 2" key="1">
    <citation type="journal article" date="2010" name="Proc. Natl. Acad. Sci. U.S.A.">
        <title>A Nitrospira metagenome illuminates the physiology and evolution of globally important nitrite-oxidizing bacteria.</title>
        <authorList>
            <person name="Lucker S."/>
            <person name="Wagner M."/>
            <person name="Maixner F."/>
            <person name="Pelletier E."/>
            <person name="Koch H."/>
            <person name="Vacherie B."/>
            <person name="Rattei T."/>
            <person name="Sinninghe Damste J."/>
            <person name="Spieck E."/>
            <person name="Le Paslier D."/>
            <person name="Daims H."/>
        </authorList>
    </citation>
    <scope>NUCLEOTIDE SEQUENCE [LARGE SCALE GENOMIC DNA]</scope>
</reference>
<gene>
    <name evidence="1" type="ORF">NIDE3492</name>
</gene>
<dbReference type="EMBL" id="FP929003">
    <property type="protein sequence ID" value="CBK43177.1"/>
    <property type="molecule type" value="Genomic_DNA"/>
</dbReference>
<sequence>MLKITSEQTSDSARLTLEGSLSGPWVTELERVWQQVKQAGTVAPVVELTDITFIAEEGRALLTRMWREGAALVANGCCTRHIVAEITGAGGGQATPSVRCETR</sequence>